<dbReference type="InterPro" id="IPR017777">
    <property type="entry name" value="ABC_urea-bd_UrtA"/>
</dbReference>
<organism evidence="2 3">
    <name type="scientific">Cupriavidus plantarum</name>
    <dbReference type="NCBI Taxonomy" id="942865"/>
    <lineage>
        <taxon>Bacteria</taxon>
        <taxon>Pseudomonadati</taxon>
        <taxon>Pseudomonadota</taxon>
        <taxon>Betaproteobacteria</taxon>
        <taxon>Burkholderiales</taxon>
        <taxon>Burkholderiaceae</taxon>
        <taxon>Cupriavidus</taxon>
    </lineage>
</organism>
<dbReference type="PRINTS" id="PR00337">
    <property type="entry name" value="LEUILEVALBP"/>
</dbReference>
<accession>A0A316EHQ4</accession>
<dbReference type="SUPFAM" id="SSF53822">
    <property type="entry name" value="Periplasmic binding protein-like I"/>
    <property type="match status" value="1"/>
</dbReference>
<evidence type="ECO:0000256" key="1">
    <source>
        <dbReference type="SAM" id="SignalP"/>
    </source>
</evidence>
<feature type="signal peptide" evidence="1">
    <location>
        <begin position="1"/>
        <end position="34"/>
    </location>
</feature>
<keyword evidence="1" id="KW-0732">Signal</keyword>
<dbReference type="CDD" id="cd06355">
    <property type="entry name" value="PBP1_FmdD-like"/>
    <property type="match status" value="1"/>
</dbReference>
<dbReference type="PANTHER" id="PTHR47628">
    <property type="match status" value="1"/>
</dbReference>
<dbReference type="EMBL" id="QGGT01000009">
    <property type="protein sequence ID" value="PWK31561.1"/>
    <property type="molecule type" value="Genomic_DNA"/>
</dbReference>
<comment type="caution">
    <text evidence="2">The sequence shown here is derived from an EMBL/GenBank/DDBJ whole genome shotgun (WGS) entry which is preliminary data.</text>
</comment>
<dbReference type="PROSITE" id="PS51318">
    <property type="entry name" value="TAT"/>
    <property type="match status" value="1"/>
</dbReference>
<dbReference type="GO" id="GO:0006865">
    <property type="term" value="P:amino acid transport"/>
    <property type="evidence" value="ECO:0007669"/>
    <property type="project" value="InterPro"/>
</dbReference>
<dbReference type="InterPro" id="IPR028082">
    <property type="entry name" value="Peripla_BP_I"/>
</dbReference>
<sequence length="399" mass="43217">MSQFNRRRFVKTTGSLLALSAASGTLLRPLAAAAQGQEPVKLGLLHSLSGTIAIAEASLVDAEKMAVDEINASGGIMGRKIEVVVEDGASENPIFAEKARKLLERDKCAAIIGCYTSASRKAVLPALARANGLLFYPTYYEGQEQDKHVIYPSQEATQSVIAAIDWMAREKGKTIFLVGSDYIYPRTCNKIAKATISKLGGKLAGEEYAPLGHTEFSSIINKIKAAKPDCIYSTVVGGSNVAFYKQLRAAGLDGSKITLLSTVVSENEIEGIGKDNAVGYYACMGYFQSLKNPANERFVKAFKTRYGQERVIGDPMEVAYNSVYLWKLAAEKAKTFDPEKVAAAAGGVTLDAPEGTVRVHATNHHVWKKVRVGRARADGQFDIVWESSNLIEPNPFPQL</sequence>
<dbReference type="RefSeq" id="WP_109585382.1">
    <property type="nucleotide sequence ID" value="NZ_JBEFLL010000020.1"/>
</dbReference>
<dbReference type="AlphaFoldDB" id="A0A316EHQ4"/>
<dbReference type="Pfam" id="PF13433">
    <property type="entry name" value="Peripla_BP_5"/>
    <property type="match status" value="1"/>
</dbReference>
<dbReference type="Proteomes" id="UP000245754">
    <property type="component" value="Unassembled WGS sequence"/>
</dbReference>
<dbReference type="OrthoDB" id="5288800at2"/>
<feature type="chain" id="PRO_5016354813" evidence="1">
    <location>
        <begin position="35"/>
        <end position="399"/>
    </location>
</feature>
<dbReference type="PANTHER" id="PTHR47628:SF1">
    <property type="entry name" value="ALIPHATIC AMIDASE EXPRESSION-REGULATING PROTEIN"/>
    <property type="match status" value="1"/>
</dbReference>
<dbReference type="InterPro" id="IPR006311">
    <property type="entry name" value="TAT_signal"/>
</dbReference>
<protein>
    <submittedName>
        <fullName evidence="2">Amino acid/amide ABC transporter substrate-binding protein (HAAT family)</fullName>
    </submittedName>
</protein>
<proteinExistence type="predicted"/>
<evidence type="ECO:0000313" key="3">
    <source>
        <dbReference type="Proteomes" id="UP000245754"/>
    </source>
</evidence>
<dbReference type="InterPro" id="IPR000709">
    <property type="entry name" value="Leu_Ile_Val-bd"/>
</dbReference>
<keyword evidence="3" id="KW-1185">Reference proteome</keyword>
<name>A0A316EHQ4_9BURK</name>
<gene>
    <name evidence="2" type="ORF">C7419_10918</name>
</gene>
<evidence type="ECO:0000313" key="2">
    <source>
        <dbReference type="EMBL" id="PWK31561.1"/>
    </source>
</evidence>
<reference evidence="2 3" key="1">
    <citation type="submission" date="2018-05" db="EMBL/GenBank/DDBJ databases">
        <title>Genomic Encyclopedia of Type Strains, Phase IV (KMG-V): Genome sequencing to study the core and pangenomes of soil and plant-associated prokaryotes.</title>
        <authorList>
            <person name="Whitman W."/>
        </authorList>
    </citation>
    <scope>NUCLEOTIDE SEQUENCE [LARGE SCALE GENOMIC DNA]</scope>
    <source>
        <strain evidence="2 3">SLV-132</strain>
    </source>
</reference>
<dbReference type="Gene3D" id="3.40.50.2300">
    <property type="match status" value="2"/>
</dbReference>
<dbReference type="NCBIfam" id="TIGR03407">
    <property type="entry name" value="urea_ABC_UrtA"/>
    <property type="match status" value="1"/>
</dbReference>